<evidence type="ECO:0000256" key="4">
    <source>
        <dbReference type="ARBA" id="ARBA00022989"/>
    </source>
</evidence>
<feature type="transmembrane region" description="Helical" evidence="6">
    <location>
        <begin position="145"/>
        <end position="165"/>
    </location>
</feature>
<name>A0A1I0TB44_9BACL</name>
<evidence type="ECO:0000313" key="8">
    <source>
        <dbReference type="Proteomes" id="UP000198650"/>
    </source>
</evidence>
<dbReference type="CDD" id="cd13128">
    <property type="entry name" value="MATE_Wzx_like"/>
    <property type="match status" value="1"/>
</dbReference>
<proteinExistence type="predicted"/>
<reference evidence="8" key="1">
    <citation type="submission" date="2016-10" db="EMBL/GenBank/DDBJ databases">
        <authorList>
            <person name="Varghese N."/>
            <person name="Submissions S."/>
        </authorList>
    </citation>
    <scope>NUCLEOTIDE SEQUENCE [LARGE SCALE GENOMIC DNA]</scope>
    <source>
        <strain evidence="8">M1</strain>
    </source>
</reference>
<keyword evidence="8" id="KW-1185">Reference proteome</keyword>
<evidence type="ECO:0000256" key="6">
    <source>
        <dbReference type="SAM" id="Phobius"/>
    </source>
</evidence>
<dbReference type="STRING" id="186116.SAMN05192569_101948"/>
<feature type="transmembrane region" description="Helical" evidence="6">
    <location>
        <begin position="383"/>
        <end position="405"/>
    </location>
</feature>
<dbReference type="Pfam" id="PF01943">
    <property type="entry name" value="Polysacc_synt"/>
    <property type="match status" value="1"/>
</dbReference>
<feature type="transmembrane region" description="Helical" evidence="6">
    <location>
        <begin position="245"/>
        <end position="269"/>
    </location>
</feature>
<dbReference type="PANTHER" id="PTHR30250:SF11">
    <property type="entry name" value="O-ANTIGEN TRANSPORTER-RELATED"/>
    <property type="match status" value="1"/>
</dbReference>
<feature type="transmembrane region" description="Helical" evidence="6">
    <location>
        <begin position="7"/>
        <end position="29"/>
    </location>
</feature>
<evidence type="ECO:0000256" key="2">
    <source>
        <dbReference type="ARBA" id="ARBA00022475"/>
    </source>
</evidence>
<dbReference type="RefSeq" id="WP_090949572.1">
    <property type="nucleotide sequence ID" value="NZ_FOJS01000019.1"/>
</dbReference>
<keyword evidence="5 6" id="KW-0472">Membrane</keyword>
<feature type="transmembrane region" description="Helical" evidence="6">
    <location>
        <begin position="214"/>
        <end position="239"/>
    </location>
</feature>
<gene>
    <name evidence="7" type="ORF">SAMN05192569_101948</name>
</gene>
<evidence type="ECO:0000256" key="1">
    <source>
        <dbReference type="ARBA" id="ARBA00004651"/>
    </source>
</evidence>
<feature type="transmembrane region" description="Helical" evidence="6">
    <location>
        <begin position="118"/>
        <end position="138"/>
    </location>
</feature>
<keyword evidence="3 6" id="KW-0812">Transmembrane</keyword>
<evidence type="ECO:0000256" key="5">
    <source>
        <dbReference type="ARBA" id="ARBA00023136"/>
    </source>
</evidence>
<sequence>MTNKKKLIENIISLLILQGSNYIIPLIIFPYLVRVIGEESYGIISAASAFIGYFIVCSDYGFNITATREIAVNRDNPKKVSEIFSTVIFTKFFIMVLGFIIMVIIICSIEKVRIEWPVYLVTYITVLGNVLFPIWFFQGIEKMRYITIFNLVARTLSVLGIFIFVNEQSDYLIAALIQSFGSLVPGIISFWVTKRIFKFKLIKPQMIIDQLKKGFSIFLSGISIISYTSYNTIIIGLFLGPREVGIFSISLKLIQVFTSLTQPILQAFLPYLSTVFNKSVEEGRKLTYKVTFFLILFNLLITVGILLFIEPAVNLVFGDVSKETIKYVKLMSLLPLITTVAYIFINILMLNEGIIKYSMYIYFAAGLLNVISGPIVLRNGNLTSLVCLYVIIELFITLMAIYVYLKMRWKCAIKHNYIKL</sequence>
<evidence type="ECO:0000313" key="7">
    <source>
        <dbReference type="EMBL" id="SFA49014.1"/>
    </source>
</evidence>
<feature type="transmembrane region" description="Helical" evidence="6">
    <location>
        <begin position="171"/>
        <end position="193"/>
    </location>
</feature>
<dbReference type="OrthoDB" id="9815702at2"/>
<feature type="transmembrane region" description="Helical" evidence="6">
    <location>
        <begin position="83"/>
        <end position="106"/>
    </location>
</feature>
<feature type="transmembrane region" description="Helical" evidence="6">
    <location>
        <begin position="360"/>
        <end position="377"/>
    </location>
</feature>
<protein>
    <submittedName>
        <fullName evidence="7">Polysaccharide transporter, PST family</fullName>
    </submittedName>
</protein>
<dbReference type="GO" id="GO:0005886">
    <property type="term" value="C:plasma membrane"/>
    <property type="evidence" value="ECO:0007669"/>
    <property type="project" value="UniProtKB-SubCell"/>
</dbReference>
<dbReference type="EMBL" id="FOJS01000019">
    <property type="protein sequence ID" value="SFA49014.1"/>
    <property type="molecule type" value="Genomic_DNA"/>
</dbReference>
<keyword evidence="4 6" id="KW-1133">Transmembrane helix</keyword>
<comment type="subcellular location">
    <subcellularLocation>
        <location evidence="1">Cell membrane</location>
        <topology evidence="1">Multi-pass membrane protein</topology>
    </subcellularLocation>
</comment>
<dbReference type="InterPro" id="IPR002797">
    <property type="entry name" value="Polysacc_synth"/>
</dbReference>
<feature type="transmembrane region" description="Helical" evidence="6">
    <location>
        <begin position="290"/>
        <end position="309"/>
    </location>
</feature>
<feature type="transmembrane region" description="Helical" evidence="6">
    <location>
        <begin position="329"/>
        <end position="348"/>
    </location>
</feature>
<accession>A0A1I0TB44</accession>
<dbReference type="AlphaFoldDB" id="A0A1I0TB44"/>
<dbReference type="InterPro" id="IPR050833">
    <property type="entry name" value="Poly_Biosynth_Transport"/>
</dbReference>
<dbReference type="PANTHER" id="PTHR30250">
    <property type="entry name" value="PST FAMILY PREDICTED COLANIC ACID TRANSPORTER"/>
    <property type="match status" value="1"/>
</dbReference>
<feature type="transmembrane region" description="Helical" evidence="6">
    <location>
        <begin position="41"/>
        <end position="62"/>
    </location>
</feature>
<organism evidence="7 8">
    <name type="scientific">Parageobacillus thermantarcticus</name>
    <dbReference type="NCBI Taxonomy" id="186116"/>
    <lineage>
        <taxon>Bacteria</taxon>
        <taxon>Bacillati</taxon>
        <taxon>Bacillota</taxon>
        <taxon>Bacilli</taxon>
        <taxon>Bacillales</taxon>
        <taxon>Anoxybacillaceae</taxon>
        <taxon>Parageobacillus</taxon>
    </lineage>
</organism>
<dbReference type="Proteomes" id="UP000198650">
    <property type="component" value="Unassembled WGS sequence"/>
</dbReference>
<evidence type="ECO:0000256" key="3">
    <source>
        <dbReference type="ARBA" id="ARBA00022692"/>
    </source>
</evidence>
<keyword evidence="2" id="KW-1003">Cell membrane</keyword>